<dbReference type="PANTHER" id="PTHR23407">
    <property type="entry name" value="ATPASE INHIBITOR/5-FORMYLTETRAHYDROFOLATE CYCLO-LIGASE"/>
    <property type="match status" value="1"/>
</dbReference>
<feature type="binding site" evidence="4">
    <location>
        <begin position="134"/>
        <end position="142"/>
    </location>
    <ligand>
        <name>ATP</name>
        <dbReference type="ChEBI" id="CHEBI:30616"/>
    </ligand>
</feature>
<dbReference type="InterPro" id="IPR002698">
    <property type="entry name" value="FTHF_cligase"/>
</dbReference>
<dbReference type="Proteomes" id="UP000005632">
    <property type="component" value="Chromosome"/>
</dbReference>
<dbReference type="HOGENOM" id="CLU_066245_1_1_12"/>
<dbReference type="Pfam" id="PF01812">
    <property type="entry name" value="5-FTHF_cyc-lig"/>
    <property type="match status" value="1"/>
</dbReference>
<feature type="binding site" evidence="4">
    <location>
        <position position="57"/>
    </location>
    <ligand>
        <name>substrate</name>
    </ligand>
</feature>
<keyword evidence="3 4" id="KW-0067">ATP-binding</keyword>
<evidence type="ECO:0000256" key="2">
    <source>
        <dbReference type="ARBA" id="ARBA00022741"/>
    </source>
</evidence>
<dbReference type="EMBL" id="CP003155">
    <property type="protein sequence ID" value="AEV30430.1"/>
    <property type="molecule type" value="Genomic_DNA"/>
</dbReference>
<keyword evidence="2 4" id="KW-0547">Nucleotide-binding</keyword>
<dbReference type="EC" id="6.3.3.2" evidence="5"/>
<evidence type="ECO:0000313" key="6">
    <source>
        <dbReference type="EMBL" id="AEV30430.1"/>
    </source>
</evidence>
<protein>
    <recommendedName>
        <fullName evidence="5">5-formyltetrahydrofolate cyclo-ligase</fullName>
        <ecNumber evidence="5">6.3.3.2</ecNumber>
    </recommendedName>
</protein>
<dbReference type="GO" id="GO:0046872">
    <property type="term" value="F:metal ion binding"/>
    <property type="evidence" value="ECO:0007669"/>
    <property type="project" value="UniProtKB-KW"/>
</dbReference>
<keyword evidence="5" id="KW-0479">Metal-binding</keyword>
<dbReference type="GO" id="GO:0005524">
    <property type="term" value="F:ATP binding"/>
    <property type="evidence" value="ECO:0007669"/>
    <property type="project" value="UniProtKB-KW"/>
</dbReference>
<dbReference type="NCBIfam" id="TIGR02727">
    <property type="entry name" value="MTHFS_bact"/>
    <property type="match status" value="1"/>
</dbReference>
<accession>G8QVB5</accession>
<dbReference type="GO" id="GO:0009396">
    <property type="term" value="P:folic acid-containing compound biosynthetic process"/>
    <property type="evidence" value="ECO:0007669"/>
    <property type="project" value="TreeGrafter"/>
</dbReference>
<feature type="binding site" evidence="4">
    <location>
        <begin position="6"/>
        <end position="10"/>
    </location>
    <ligand>
        <name>ATP</name>
        <dbReference type="ChEBI" id="CHEBI:30616"/>
    </ligand>
</feature>
<reference evidence="6 7" key="1">
    <citation type="submission" date="2011-11" db="EMBL/GenBank/DDBJ databases">
        <title>Complete sequence of Spirochaeta sp. grapes.</title>
        <authorList>
            <consortium name="US DOE Joint Genome Institute"/>
            <person name="Lucas S."/>
            <person name="Han J."/>
            <person name="Lapidus A."/>
            <person name="Cheng J.-F."/>
            <person name="Goodwin L."/>
            <person name="Pitluck S."/>
            <person name="Peters L."/>
            <person name="Ovchinnikova G."/>
            <person name="Munk A.C."/>
            <person name="Detter J.C."/>
            <person name="Han C."/>
            <person name="Tapia R."/>
            <person name="Land M."/>
            <person name="Hauser L."/>
            <person name="Kyrpides N."/>
            <person name="Ivanova N."/>
            <person name="Pagani I."/>
            <person name="Ritalahtilisa K."/>
            <person name="Loeffler F."/>
            <person name="Woyke T."/>
        </authorList>
    </citation>
    <scope>NUCLEOTIDE SEQUENCE [LARGE SCALE GENOMIC DNA]</scope>
    <source>
        <strain evidence="7">ATCC BAA-1885 / DSM 22778 / Grapes</strain>
    </source>
</reference>
<evidence type="ECO:0000256" key="3">
    <source>
        <dbReference type="ARBA" id="ARBA00022840"/>
    </source>
</evidence>
<dbReference type="PIRSF" id="PIRSF006806">
    <property type="entry name" value="FTHF_cligase"/>
    <property type="match status" value="1"/>
</dbReference>
<comment type="catalytic activity">
    <reaction evidence="5">
        <text>(6S)-5-formyl-5,6,7,8-tetrahydrofolate + ATP = (6R)-5,10-methenyltetrahydrofolate + ADP + phosphate</text>
        <dbReference type="Rhea" id="RHEA:10488"/>
        <dbReference type="ChEBI" id="CHEBI:30616"/>
        <dbReference type="ChEBI" id="CHEBI:43474"/>
        <dbReference type="ChEBI" id="CHEBI:57455"/>
        <dbReference type="ChEBI" id="CHEBI:57457"/>
        <dbReference type="ChEBI" id="CHEBI:456216"/>
        <dbReference type="EC" id="6.3.3.2"/>
    </reaction>
</comment>
<proteinExistence type="inferred from homology"/>
<evidence type="ECO:0000256" key="5">
    <source>
        <dbReference type="RuleBase" id="RU361279"/>
    </source>
</evidence>
<name>G8QVB5_SPHPG</name>
<dbReference type="STRING" id="158190.SpiGrapes_2670"/>
<evidence type="ECO:0000256" key="1">
    <source>
        <dbReference type="ARBA" id="ARBA00010638"/>
    </source>
</evidence>
<dbReference type="OrthoDB" id="9801938at2"/>
<evidence type="ECO:0000256" key="4">
    <source>
        <dbReference type="PIRSR" id="PIRSR006806-1"/>
    </source>
</evidence>
<dbReference type="InterPro" id="IPR024185">
    <property type="entry name" value="FTHF_cligase-like_sf"/>
</dbReference>
<evidence type="ECO:0000313" key="7">
    <source>
        <dbReference type="Proteomes" id="UP000005632"/>
    </source>
</evidence>
<feature type="binding site" evidence="4">
    <location>
        <position position="52"/>
    </location>
    <ligand>
        <name>substrate</name>
    </ligand>
</feature>
<sequence>MAMVTKKELRILLQKEALDNKDHDFSEEDNASIEALLACDEYKNATSVFAFVPLPSEVNINKFLDIAVKEKRLALPRCLDEGLMEFCLAEKVWNKGLVRSSRNIAEPICEHIIEPDEHSIILVPALAFSKLKQRLGRGMGYYDRFLNRYPSVMTIGICRRYQFFDDIPVEKFDKNVNKVLVNGIFY</sequence>
<organism evidence="6 7">
    <name type="scientific">Sphaerochaeta pleomorpha (strain ATCC BAA-1885 / DSM 22778 / Grapes)</name>
    <dbReference type="NCBI Taxonomy" id="158190"/>
    <lineage>
        <taxon>Bacteria</taxon>
        <taxon>Pseudomonadati</taxon>
        <taxon>Spirochaetota</taxon>
        <taxon>Spirochaetia</taxon>
        <taxon>Spirochaetales</taxon>
        <taxon>Sphaerochaetaceae</taxon>
        <taxon>Sphaerochaeta</taxon>
    </lineage>
</organism>
<dbReference type="Gene3D" id="3.40.50.10420">
    <property type="entry name" value="NagB/RpiA/CoA transferase-like"/>
    <property type="match status" value="1"/>
</dbReference>
<comment type="similarity">
    <text evidence="1 5">Belongs to the 5-formyltetrahydrofolate cyclo-ligase family.</text>
</comment>
<keyword evidence="7" id="KW-1185">Reference proteome</keyword>
<dbReference type="GO" id="GO:0030272">
    <property type="term" value="F:5-formyltetrahydrofolate cyclo-ligase activity"/>
    <property type="evidence" value="ECO:0007669"/>
    <property type="project" value="UniProtKB-EC"/>
</dbReference>
<comment type="cofactor">
    <cofactor evidence="5">
        <name>Mg(2+)</name>
        <dbReference type="ChEBI" id="CHEBI:18420"/>
    </cofactor>
</comment>
<dbReference type="PANTHER" id="PTHR23407:SF1">
    <property type="entry name" value="5-FORMYLTETRAHYDROFOLATE CYCLO-LIGASE"/>
    <property type="match status" value="1"/>
</dbReference>
<keyword evidence="5" id="KW-0460">Magnesium</keyword>
<dbReference type="SUPFAM" id="SSF100950">
    <property type="entry name" value="NagB/RpiA/CoA transferase-like"/>
    <property type="match status" value="1"/>
</dbReference>
<dbReference type="KEGG" id="sgp:SpiGrapes_2670"/>
<dbReference type="eggNOG" id="COG0212">
    <property type="taxonomic scope" value="Bacteria"/>
</dbReference>
<gene>
    <name evidence="6" type="ordered locus">SpiGrapes_2670</name>
</gene>
<dbReference type="InterPro" id="IPR037171">
    <property type="entry name" value="NagB/RpiA_transferase-like"/>
</dbReference>
<dbReference type="AlphaFoldDB" id="G8QVB5"/>
<dbReference type="GO" id="GO:0035999">
    <property type="term" value="P:tetrahydrofolate interconversion"/>
    <property type="evidence" value="ECO:0007669"/>
    <property type="project" value="TreeGrafter"/>
</dbReference>